<gene>
    <name evidence="6" type="primary">modA</name>
    <name evidence="6" type="ORF">CGZ90_18845</name>
</gene>
<feature type="binding site" evidence="5">
    <location>
        <position position="189"/>
    </location>
    <ligand>
        <name>molybdate</name>
        <dbReference type="ChEBI" id="CHEBI:36264"/>
    </ligand>
</feature>
<dbReference type="OrthoDB" id="9785015at2"/>
<proteinExistence type="inferred from homology"/>
<accession>A0A235F4N6</accession>
<evidence type="ECO:0000256" key="3">
    <source>
        <dbReference type="ARBA" id="ARBA00022723"/>
    </source>
</evidence>
<dbReference type="GO" id="GO:0046872">
    <property type="term" value="F:metal ion binding"/>
    <property type="evidence" value="ECO:0007669"/>
    <property type="project" value="UniProtKB-KW"/>
</dbReference>
<evidence type="ECO:0000256" key="4">
    <source>
        <dbReference type="ARBA" id="ARBA00022729"/>
    </source>
</evidence>
<dbReference type="PIRSF" id="PIRSF004846">
    <property type="entry name" value="ModA"/>
    <property type="match status" value="1"/>
</dbReference>
<dbReference type="InterPro" id="IPR005950">
    <property type="entry name" value="ModA"/>
</dbReference>
<feature type="binding site" evidence="5">
    <location>
        <position position="144"/>
    </location>
    <ligand>
        <name>molybdate</name>
        <dbReference type="ChEBI" id="CHEBI:36264"/>
    </ligand>
</feature>
<dbReference type="Pfam" id="PF13531">
    <property type="entry name" value="SBP_bac_11"/>
    <property type="match status" value="1"/>
</dbReference>
<dbReference type="RefSeq" id="WP_094254058.1">
    <property type="nucleotide sequence ID" value="NZ_JBHLXL010000001.1"/>
</dbReference>
<feature type="binding site" evidence="5">
    <location>
        <position position="65"/>
    </location>
    <ligand>
        <name>molybdate</name>
        <dbReference type="ChEBI" id="CHEBI:36264"/>
    </ligand>
</feature>
<evidence type="ECO:0000256" key="5">
    <source>
        <dbReference type="PIRSR" id="PIRSR004846-1"/>
    </source>
</evidence>
<dbReference type="GO" id="GO:1901359">
    <property type="term" value="F:tungstate binding"/>
    <property type="evidence" value="ECO:0007669"/>
    <property type="project" value="UniProtKB-ARBA"/>
</dbReference>
<dbReference type="EMBL" id="NOII01000034">
    <property type="protein sequence ID" value="OYD56192.1"/>
    <property type="molecule type" value="Genomic_DNA"/>
</dbReference>
<dbReference type="GO" id="GO:0015689">
    <property type="term" value="P:molybdate ion transport"/>
    <property type="evidence" value="ECO:0007669"/>
    <property type="project" value="InterPro"/>
</dbReference>
<keyword evidence="2 5" id="KW-0500">Molybdenum</keyword>
<evidence type="ECO:0000313" key="7">
    <source>
        <dbReference type="Proteomes" id="UP000215059"/>
    </source>
</evidence>
<comment type="similarity">
    <text evidence="1">Belongs to the bacterial solute-binding protein ModA family.</text>
</comment>
<sequence>MKIFQTKYFIVFTALLLLLNGCGGSEKKELSISAAASLQDMMNIVKKEYEKKHPDVKLTFNYGGSGMLQRQIEQGAPVDVFLSASPIHTEALKKELLLAKGTGQPFVDNSLVLITSKKNRFTSMEEVLENKGQIAIGTPKAVPAGDYAKSAFESMDIWGTLKNRLIYAKDVRHVLTLVEQDSTSAGVVYKSDALSTRKVRIIEEIDRRLYGDIHYTGGVTAKSRNKEEALAFLEYLNQPHIQKLFAQKGFSPLQKQH</sequence>
<dbReference type="PANTHER" id="PTHR30632:SF0">
    <property type="entry name" value="SULFATE-BINDING PROTEIN"/>
    <property type="match status" value="1"/>
</dbReference>
<dbReference type="PANTHER" id="PTHR30632">
    <property type="entry name" value="MOLYBDATE-BINDING PERIPLASMIC PROTEIN"/>
    <property type="match status" value="1"/>
</dbReference>
<name>A0A235F4N6_9BACL</name>
<evidence type="ECO:0000256" key="1">
    <source>
        <dbReference type="ARBA" id="ARBA00009175"/>
    </source>
</evidence>
<keyword evidence="4" id="KW-0732">Signal</keyword>
<dbReference type="InterPro" id="IPR050682">
    <property type="entry name" value="ModA/WtpA"/>
</dbReference>
<evidence type="ECO:0000256" key="2">
    <source>
        <dbReference type="ARBA" id="ARBA00022505"/>
    </source>
</evidence>
<feature type="binding site" evidence="5">
    <location>
        <position position="171"/>
    </location>
    <ligand>
        <name>molybdate</name>
        <dbReference type="ChEBI" id="CHEBI:36264"/>
    </ligand>
</feature>
<dbReference type="GO" id="GO:0030973">
    <property type="term" value="F:molybdate ion binding"/>
    <property type="evidence" value="ECO:0007669"/>
    <property type="project" value="UniProtKB-ARBA"/>
</dbReference>
<dbReference type="AlphaFoldDB" id="A0A235F4N6"/>
<organism evidence="6 7">
    <name type="scientific">Fictibacillus aquaticus</name>
    <dbReference type="NCBI Taxonomy" id="2021314"/>
    <lineage>
        <taxon>Bacteria</taxon>
        <taxon>Bacillati</taxon>
        <taxon>Bacillota</taxon>
        <taxon>Bacilli</taxon>
        <taxon>Bacillales</taxon>
        <taxon>Fictibacillaceae</taxon>
        <taxon>Fictibacillus</taxon>
    </lineage>
</organism>
<protein>
    <submittedName>
        <fullName evidence="6">Molybdate ABC transporter substrate-binding protein</fullName>
    </submittedName>
</protein>
<keyword evidence="7" id="KW-1185">Reference proteome</keyword>
<reference evidence="6 7" key="1">
    <citation type="submission" date="2017-07" db="EMBL/GenBank/DDBJ databases">
        <title>Fictibacillus sp. nov. GDSW-R2A3 Genome sequencing and assembly.</title>
        <authorList>
            <person name="Mayilraj S."/>
        </authorList>
    </citation>
    <scope>NUCLEOTIDE SEQUENCE [LARGE SCALE GENOMIC DNA]</scope>
    <source>
        <strain evidence="6 7">GDSW-R2A3</strain>
    </source>
</reference>
<dbReference type="Gene3D" id="3.40.190.10">
    <property type="entry name" value="Periplasmic binding protein-like II"/>
    <property type="match status" value="2"/>
</dbReference>
<keyword evidence="3 5" id="KW-0479">Metal-binding</keyword>
<dbReference type="FunFam" id="3.40.190.10:FF:000035">
    <property type="entry name" value="Molybdate ABC transporter substrate-binding protein"/>
    <property type="match status" value="1"/>
</dbReference>
<comment type="caution">
    <text evidence="6">The sequence shown here is derived from an EMBL/GenBank/DDBJ whole genome shotgun (WGS) entry which is preliminary data.</text>
</comment>
<feature type="binding site" evidence="5">
    <location>
        <position position="37"/>
    </location>
    <ligand>
        <name>molybdate</name>
        <dbReference type="ChEBI" id="CHEBI:36264"/>
    </ligand>
</feature>
<dbReference type="SUPFAM" id="SSF53850">
    <property type="entry name" value="Periplasmic binding protein-like II"/>
    <property type="match status" value="1"/>
</dbReference>
<dbReference type="NCBIfam" id="TIGR01256">
    <property type="entry name" value="modA"/>
    <property type="match status" value="1"/>
</dbReference>
<evidence type="ECO:0000313" key="6">
    <source>
        <dbReference type="EMBL" id="OYD56192.1"/>
    </source>
</evidence>
<dbReference type="Proteomes" id="UP000215059">
    <property type="component" value="Unassembled WGS sequence"/>
</dbReference>